<dbReference type="Gene3D" id="3.40.440.10">
    <property type="entry name" value="Adenylosuccinate Synthetase, subunit A, domain 1"/>
    <property type="match status" value="2"/>
</dbReference>
<name>A0A1G2DFR7_9BACT</name>
<comment type="function">
    <text evidence="6">Plays an important role in the de novo pathway of purine nucleotide biosynthesis. Catalyzes the first committed step in the biosynthesis of AMP from IMP.</text>
</comment>
<evidence type="ECO:0000256" key="6">
    <source>
        <dbReference type="HAMAP-Rule" id="MF_00011"/>
    </source>
</evidence>
<dbReference type="STRING" id="1798665.A2942_02715"/>
<feature type="binding site" description="in other chain" evidence="6">
    <location>
        <position position="193"/>
    </location>
    <ligand>
        <name>IMP</name>
        <dbReference type="ChEBI" id="CHEBI:58053"/>
        <note>ligand shared between dimeric partners</note>
    </ligand>
</feature>
<comment type="pathway">
    <text evidence="6">Purine metabolism; AMP biosynthesis via de novo pathway; AMP from IMP: step 1/2.</text>
</comment>
<comment type="cofactor">
    <cofactor evidence="6">
        <name>Mg(2+)</name>
        <dbReference type="ChEBI" id="CHEBI:18420"/>
    </cofactor>
    <text evidence="6">Binds 1 Mg(2+) ion per subunit.</text>
</comment>
<dbReference type="GO" id="GO:0005737">
    <property type="term" value="C:cytoplasm"/>
    <property type="evidence" value="ECO:0007669"/>
    <property type="project" value="UniProtKB-SubCell"/>
</dbReference>
<feature type="binding site" description="in other chain" evidence="6">
    <location>
        <begin position="48"/>
        <end position="51"/>
    </location>
    <ligand>
        <name>IMP</name>
        <dbReference type="ChEBI" id="CHEBI:58053"/>
        <note>ligand shared between dimeric partners</note>
    </ligand>
</feature>
<dbReference type="HAMAP" id="MF_00011">
    <property type="entry name" value="Adenylosucc_synth"/>
    <property type="match status" value="1"/>
</dbReference>
<keyword evidence="7" id="KW-1133">Transmembrane helix</keyword>
<proteinExistence type="inferred from homology"/>
<dbReference type="GO" id="GO:0044208">
    <property type="term" value="P:'de novo' AMP biosynthetic process"/>
    <property type="evidence" value="ECO:0007669"/>
    <property type="project" value="UniProtKB-UniRule"/>
</dbReference>
<evidence type="ECO:0000313" key="9">
    <source>
        <dbReference type="Proteomes" id="UP000178534"/>
    </source>
</evidence>
<dbReference type="InterPro" id="IPR042109">
    <property type="entry name" value="Adenylosuccinate_synth_dom1"/>
</dbReference>
<feature type="binding site" evidence="6">
    <location>
        <position position="50"/>
    </location>
    <ligand>
        <name>Mg(2+)</name>
        <dbReference type="ChEBI" id="CHEBI:18420"/>
    </ligand>
</feature>
<comment type="subcellular location">
    <subcellularLocation>
        <location evidence="6">Cytoplasm</location>
    </subcellularLocation>
</comment>
<keyword evidence="5 6" id="KW-0460">Magnesium</keyword>
<dbReference type="SMART" id="SM00788">
    <property type="entry name" value="Adenylsucc_synt"/>
    <property type="match status" value="1"/>
</dbReference>
<dbReference type="Proteomes" id="UP000178534">
    <property type="component" value="Unassembled WGS sequence"/>
</dbReference>
<evidence type="ECO:0000256" key="5">
    <source>
        <dbReference type="ARBA" id="ARBA00022842"/>
    </source>
</evidence>
<dbReference type="EMBL" id="MHLP01000023">
    <property type="protein sequence ID" value="OGZ12383.1"/>
    <property type="molecule type" value="Genomic_DNA"/>
</dbReference>
<dbReference type="Pfam" id="PF00709">
    <property type="entry name" value="Adenylsucc_synt"/>
    <property type="match status" value="2"/>
</dbReference>
<keyword evidence="6" id="KW-0963">Cytoplasm</keyword>
<comment type="caution">
    <text evidence="8">The sequence shown here is derived from an EMBL/GenBank/DDBJ whole genome shotgun (WGS) entry which is preliminary data.</text>
</comment>
<keyword evidence="6" id="KW-0342">GTP-binding</keyword>
<accession>A0A1G2DFR7</accession>
<feature type="binding site" evidence="6">
    <location>
        <begin position="50"/>
        <end position="52"/>
    </location>
    <ligand>
        <name>GTP</name>
        <dbReference type="ChEBI" id="CHEBI:37565"/>
    </ligand>
</feature>
<feature type="binding site" evidence="6">
    <location>
        <position position="153"/>
    </location>
    <ligand>
        <name>IMP</name>
        <dbReference type="ChEBI" id="CHEBI:58053"/>
        <note>ligand shared between dimeric partners</note>
    </ligand>
</feature>
<evidence type="ECO:0000256" key="7">
    <source>
        <dbReference type="SAM" id="Phobius"/>
    </source>
</evidence>
<feature type="active site" description="Proton donor" evidence="6">
    <location>
        <position position="51"/>
    </location>
</feature>
<keyword evidence="2 6" id="KW-0479">Metal-binding</keyword>
<feature type="binding site" evidence="6">
    <location>
        <begin position="277"/>
        <end position="283"/>
    </location>
    <ligand>
        <name>substrate</name>
    </ligand>
</feature>
<dbReference type="SUPFAM" id="SSF52540">
    <property type="entry name" value="P-loop containing nucleoside triphosphate hydrolases"/>
    <property type="match status" value="1"/>
</dbReference>
<evidence type="ECO:0000256" key="1">
    <source>
        <dbReference type="ARBA" id="ARBA00022598"/>
    </source>
</evidence>
<dbReference type="InterPro" id="IPR001114">
    <property type="entry name" value="Adenylosuccinate_synthetase"/>
</dbReference>
<keyword evidence="7" id="KW-0812">Transmembrane</keyword>
<dbReference type="PANTHER" id="PTHR11846:SF0">
    <property type="entry name" value="ADENYLOSUCCINATE SYNTHETASE"/>
    <property type="match status" value="1"/>
</dbReference>
<dbReference type="GO" id="GO:0000287">
    <property type="term" value="F:magnesium ion binding"/>
    <property type="evidence" value="ECO:0007669"/>
    <property type="project" value="UniProtKB-UniRule"/>
</dbReference>
<dbReference type="PANTHER" id="PTHR11846">
    <property type="entry name" value="ADENYLOSUCCINATE SYNTHETASE"/>
    <property type="match status" value="1"/>
</dbReference>
<keyword evidence="4 6" id="KW-0658">Purine biosynthesis</keyword>
<keyword evidence="1 6" id="KW-0436">Ligase</keyword>
<dbReference type="InterPro" id="IPR027417">
    <property type="entry name" value="P-loop_NTPase"/>
</dbReference>
<dbReference type="EC" id="6.3.4.4" evidence="6"/>
<dbReference type="GO" id="GO:0005525">
    <property type="term" value="F:GTP binding"/>
    <property type="evidence" value="ECO:0007669"/>
    <property type="project" value="UniProtKB-UniRule"/>
</dbReference>
<dbReference type="UniPathway" id="UPA00075">
    <property type="reaction ID" value="UER00335"/>
</dbReference>
<feature type="binding site" evidence="6">
    <location>
        <begin position="309"/>
        <end position="311"/>
    </location>
    <ligand>
        <name>GTP</name>
        <dbReference type="ChEBI" id="CHEBI:37565"/>
    </ligand>
</feature>
<evidence type="ECO:0000256" key="4">
    <source>
        <dbReference type="ARBA" id="ARBA00022755"/>
    </source>
</evidence>
<feature type="binding site" description="in other chain" evidence="6">
    <location>
        <position position="208"/>
    </location>
    <ligand>
        <name>IMP</name>
        <dbReference type="ChEBI" id="CHEBI:58053"/>
        <note>ligand shared between dimeric partners</note>
    </ligand>
</feature>
<evidence type="ECO:0000313" key="8">
    <source>
        <dbReference type="EMBL" id="OGZ12383.1"/>
    </source>
</evidence>
<dbReference type="AlphaFoldDB" id="A0A1G2DFR7"/>
<gene>
    <name evidence="6" type="primary">purA</name>
    <name evidence="8" type="ORF">A2942_02715</name>
</gene>
<comment type="subunit">
    <text evidence="6">Homodimer.</text>
</comment>
<feature type="binding site" evidence="6">
    <location>
        <position position="283"/>
    </location>
    <ligand>
        <name>GTP</name>
        <dbReference type="ChEBI" id="CHEBI:37565"/>
    </ligand>
</feature>
<dbReference type="GO" id="GO:0004019">
    <property type="term" value="F:adenylosuccinate synthase activity"/>
    <property type="evidence" value="ECO:0007669"/>
    <property type="project" value="UniProtKB-UniRule"/>
</dbReference>
<feature type="binding site" description="in other chain" evidence="6">
    <location>
        <position position="281"/>
    </location>
    <ligand>
        <name>IMP</name>
        <dbReference type="ChEBI" id="CHEBI:58053"/>
        <note>ligand shared between dimeric partners</note>
    </ligand>
</feature>
<keyword evidence="3 6" id="KW-0547">Nucleotide-binding</keyword>
<evidence type="ECO:0000256" key="3">
    <source>
        <dbReference type="ARBA" id="ARBA00022741"/>
    </source>
</evidence>
<protein>
    <recommendedName>
        <fullName evidence="6">Adenylosuccinate synthetase</fullName>
        <shortName evidence="6">AMPSase</shortName>
        <shortName evidence="6">AdSS</shortName>
        <ecNumber evidence="6">6.3.4.4</ecNumber>
    </recommendedName>
    <alternativeName>
        <fullName evidence="6">IMP--aspartate ligase</fullName>
    </alternativeName>
</protein>
<reference evidence="8 9" key="1">
    <citation type="journal article" date="2016" name="Nat. Commun.">
        <title>Thousands of microbial genomes shed light on interconnected biogeochemical processes in an aquifer system.</title>
        <authorList>
            <person name="Anantharaman K."/>
            <person name="Brown C.T."/>
            <person name="Hug L.A."/>
            <person name="Sharon I."/>
            <person name="Castelle C.J."/>
            <person name="Probst A.J."/>
            <person name="Thomas B.C."/>
            <person name="Singh A."/>
            <person name="Wilkins M.J."/>
            <person name="Karaoz U."/>
            <person name="Brodie E.L."/>
            <person name="Williams K.H."/>
            <person name="Hubbard S.S."/>
            <person name="Banfield J.F."/>
        </authorList>
    </citation>
    <scope>NUCLEOTIDE SEQUENCE [LARGE SCALE GENOMIC DNA]</scope>
</reference>
<comment type="caution">
    <text evidence="6">Lacks conserved residue(s) required for the propagation of feature annotation.</text>
</comment>
<evidence type="ECO:0000256" key="2">
    <source>
        <dbReference type="ARBA" id="ARBA00022723"/>
    </source>
</evidence>
<keyword evidence="7" id="KW-0472">Membrane</keyword>
<sequence length="368" mass="40603">MAKDDSCLSGQGKLFEVLGQQFGSEGKGAIVTYLAPVMSLGVRTGAGNAGHTGYFREKKFVMRQIPSVWVNPLAKLVIGIGAMISLPLLFEEIAEIERYLPIRQRLYIDSRAHVIQEEHIQREQEGDLAERIGSCSATAREGIGTATAAKVLREESCVLARDTIPLRPYCVDTVDMINTELDEGQYVLLEGTQGFGLSLDHGYFPFVTSRDTSAAALAASVGVNPSAFNTEIIGVVRTYPIRVAGQSGNFDLDSTELTWKDVARRAGAKCSIVERTSVTKKVRRVATFSFEGFQRACQVNRPTELAVTFGDYLDWSVHEKHRITEPIGEFLDRLEMIADAPVTLLKTGPKTTIDFSWYRQSMLRKLAA</sequence>
<comment type="similarity">
    <text evidence="6">Belongs to the adenylosuccinate synthetase family.</text>
</comment>
<dbReference type="GO" id="GO:0046040">
    <property type="term" value="P:IMP metabolic process"/>
    <property type="evidence" value="ECO:0007669"/>
    <property type="project" value="TreeGrafter"/>
</dbReference>
<feature type="transmembrane region" description="Helical" evidence="7">
    <location>
        <begin position="68"/>
        <end position="90"/>
    </location>
</feature>
<organism evidence="8 9">
    <name type="scientific">Candidatus Lloydbacteria bacterium RIFCSPLOWO2_01_FULL_50_20</name>
    <dbReference type="NCBI Taxonomy" id="1798665"/>
    <lineage>
        <taxon>Bacteria</taxon>
        <taxon>Candidatus Lloydiibacteriota</taxon>
    </lineage>
</organism>
<comment type="catalytic activity">
    <reaction evidence="6">
        <text>IMP + L-aspartate + GTP = N(6)-(1,2-dicarboxyethyl)-AMP + GDP + phosphate + 2 H(+)</text>
        <dbReference type="Rhea" id="RHEA:15753"/>
        <dbReference type="ChEBI" id="CHEBI:15378"/>
        <dbReference type="ChEBI" id="CHEBI:29991"/>
        <dbReference type="ChEBI" id="CHEBI:37565"/>
        <dbReference type="ChEBI" id="CHEBI:43474"/>
        <dbReference type="ChEBI" id="CHEBI:57567"/>
        <dbReference type="ChEBI" id="CHEBI:58053"/>
        <dbReference type="ChEBI" id="CHEBI:58189"/>
        <dbReference type="EC" id="6.3.4.4"/>
    </reaction>
</comment>